<dbReference type="RefSeq" id="WP_043124236.1">
    <property type="nucleotide sequence ID" value="NZ_JTDL01000123.1"/>
</dbReference>
<dbReference type="GO" id="GO:0005829">
    <property type="term" value="C:cytosol"/>
    <property type="evidence" value="ECO:0007669"/>
    <property type="project" value="TreeGrafter"/>
</dbReference>
<organism evidence="4 5">
    <name type="scientific">Sinomonas humi</name>
    <dbReference type="NCBI Taxonomy" id="1338436"/>
    <lineage>
        <taxon>Bacteria</taxon>
        <taxon>Bacillati</taxon>
        <taxon>Actinomycetota</taxon>
        <taxon>Actinomycetes</taxon>
        <taxon>Micrococcales</taxon>
        <taxon>Micrococcaceae</taxon>
        <taxon>Sinomonas</taxon>
    </lineage>
</organism>
<evidence type="ECO:0000259" key="3">
    <source>
        <dbReference type="Pfam" id="PF19278"/>
    </source>
</evidence>
<dbReference type="AlphaFoldDB" id="A0A0B2AG14"/>
<evidence type="ECO:0000313" key="5">
    <source>
        <dbReference type="Proteomes" id="UP000030982"/>
    </source>
</evidence>
<dbReference type="SUPFAM" id="SSF53067">
    <property type="entry name" value="Actin-like ATPase domain"/>
    <property type="match status" value="1"/>
</dbReference>
<feature type="domain" description="Hydantoinase A/oxoprolinase" evidence="1">
    <location>
        <begin position="201"/>
        <end position="484"/>
    </location>
</feature>
<dbReference type="InterPro" id="IPR049517">
    <property type="entry name" value="ACX-like_C"/>
</dbReference>
<dbReference type="GO" id="GO:0017168">
    <property type="term" value="F:5-oxoprolinase (ATP-hydrolyzing) activity"/>
    <property type="evidence" value="ECO:0007669"/>
    <property type="project" value="TreeGrafter"/>
</dbReference>
<name>A0A0B2AG14_9MICC</name>
<dbReference type="InterPro" id="IPR008040">
    <property type="entry name" value="Hydant_A_N"/>
</dbReference>
<comment type="caution">
    <text evidence="4">The sequence shown here is derived from an EMBL/GenBank/DDBJ whole genome shotgun (WGS) entry which is preliminary data.</text>
</comment>
<dbReference type="Pfam" id="PF05378">
    <property type="entry name" value="Hydant_A_N"/>
    <property type="match status" value="1"/>
</dbReference>
<protein>
    <submittedName>
        <fullName evidence="4">5-oxoprolinase</fullName>
    </submittedName>
</protein>
<sequence length="680" mass="72736">MQLVSVDVGGTFTDIVSVEDGVIHTTKVPTDLVDSARGVLKGADEVGVRDALVFNHASTAGLNALLTRNLPKVGLITTIGQRDILDIGSNIRPHEAIADPRWRRSFGDANRPLVPRYLRRTVPERMKADGSVFLPLDEDAARREIRVLGRCNVEGVAIGLLNAWTNGVHEQRLAELVREELGDIPVVMSHAVSPVAPEYPRISTTVIDAMMKVIYGDYSGRLQNGLSERGFTGSLNFGDCAAMLAPVETAMDRPSRVVFSGPAAGTTASAHFGRLIGRGNLICVDVGGTSTDVSIVLDGQPIINTSLELEPDMVVTTLSNEIASVGAGGGSLITVGPGGEIQVGPGSAGADPGPACYGRGGVQPTMTDAAVLMGILSPENFLGGKATLDYAAAVRAFESLDTPLSFEQRVQDAFRIGLHNIAEGIVDIVIRNGVDPREFSLVIFGAGGPMLIPSLLDMVKVREAVIPPHPGLFSAIGLLSSDMVFMESQSLMIPLDESAVYAIDAVFEKLEQKVRDEIGSNSSVAKFVRTFDARMAGQAFETAFIDAPDGDIGTRQIEEMVAKFHAVYEQRAGNKFESMPVEAVTFRVQAVVEMPKAEFGAVPRRTEGTPQPIGDLELKYLRDGEKRTGNRFERDDLLDGDVIHGPAVVHERLSTTFVPAGFVLQVGSLGEFVIELEAKK</sequence>
<evidence type="ECO:0000259" key="2">
    <source>
        <dbReference type="Pfam" id="PF05378"/>
    </source>
</evidence>
<dbReference type="PANTHER" id="PTHR11365:SF23">
    <property type="entry name" value="HYPOTHETICAL 5-OXOPROLINASE (EUROFUNG)-RELATED"/>
    <property type="match status" value="1"/>
</dbReference>
<gene>
    <name evidence="4" type="ORF">LK10_12860</name>
</gene>
<dbReference type="InterPro" id="IPR002821">
    <property type="entry name" value="Hydantoinase_A"/>
</dbReference>
<keyword evidence="5" id="KW-1185">Reference proteome</keyword>
<dbReference type="OrthoDB" id="9768323at2"/>
<dbReference type="GO" id="GO:0006749">
    <property type="term" value="P:glutathione metabolic process"/>
    <property type="evidence" value="ECO:0007669"/>
    <property type="project" value="TreeGrafter"/>
</dbReference>
<dbReference type="Pfam" id="PF01968">
    <property type="entry name" value="Hydantoinase_A"/>
    <property type="match status" value="1"/>
</dbReference>
<dbReference type="EMBL" id="JTDL01000123">
    <property type="protein sequence ID" value="KHL02474.1"/>
    <property type="molecule type" value="Genomic_DNA"/>
</dbReference>
<proteinExistence type="predicted"/>
<accession>A0A0B2AG14</accession>
<dbReference type="STRING" id="1338436.LK10_12860"/>
<dbReference type="InterPro" id="IPR043129">
    <property type="entry name" value="ATPase_NBD"/>
</dbReference>
<evidence type="ECO:0000313" key="4">
    <source>
        <dbReference type="EMBL" id="KHL02474.1"/>
    </source>
</evidence>
<reference evidence="4 5" key="1">
    <citation type="submission" date="2014-09" db="EMBL/GenBank/DDBJ databases">
        <title>Genome sequence of Sinomonas sp. MUSC 117.</title>
        <authorList>
            <person name="Lee L.-H."/>
        </authorList>
    </citation>
    <scope>NUCLEOTIDE SEQUENCE [LARGE SCALE GENOMIC DNA]</scope>
    <source>
        <strain evidence="4 5">MUSC 117</strain>
    </source>
</reference>
<dbReference type="PANTHER" id="PTHR11365">
    <property type="entry name" value="5-OXOPROLINASE RELATED"/>
    <property type="match status" value="1"/>
</dbReference>
<dbReference type="Pfam" id="PF19278">
    <property type="entry name" value="Hydant_A_C"/>
    <property type="match status" value="1"/>
</dbReference>
<dbReference type="Proteomes" id="UP000030982">
    <property type="component" value="Unassembled WGS sequence"/>
</dbReference>
<dbReference type="InterPro" id="IPR045079">
    <property type="entry name" value="Oxoprolinase-like"/>
</dbReference>
<feature type="domain" description="Hydantoinase/oxoprolinase N-terminal" evidence="2">
    <location>
        <begin position="4"/>
        <end position="180"/>
    </location>
</feature>
<evidence type="ECO:0000259" key="1">
    <source>
        <dbReference type="Pfam" id="PF01968"/>
    </source>
</evidence>
<feature type="domain" description="Acetophenone carboxylase-like C-terminal" evidence="3">
    <location>
        <begin position="498"/>
        <end position="663"/>
    </location>
</feature>